<evidence type="ECO:0000256" key="2">
    <source>
        <dbReference type="ARBA" id="ARBA00023125"/>
    </source>
</evidence>
<dbReference type="SMART" id="SM00345">
    <property type="entry name" value="HTH_GNTR"/>
    <property type="match status" value="1"/>
</dbReference>
<protein>
    <submittedName>
        <fullName evidence="6">FadR family transcriptional regulator</fullName>
    </submittedName>
</protein>
<dbReference type="InterPro" id="IPR036390">
    <property type="entry name" value="WH_DNA-bd_sf"/>
</dbReference>
<dbReference type="InterPro" id="IPR036388">
    <property type="entry name" value="WH-like_DNA-bd_sf"/>
</dbReference>
<feature type="region of interest" description="Disordered" evidence="4">
    <location>
        <begin position="1"/>
        <end position="27"/>
    </location>
</feature>
<name>A0A5P3VG62_9BURK</name>
<feature type="domain" description="HTH gntR-type" evidence="5">
    <location>
        <begin position="30"/>
        <end position="98"/>
    </location>
</feature>
<dbReference type="CDD" id="cd07377">
    <property type="entry name" value="WHTH_GntR"/>
    <property type="match status" value="1"/>
</dbReference>
<sequence length="259" mass="28433">MKATSAALASKATLTSPTPPGRRPPVALRTPVTQHALERMQTLIYGGEWAADSQIPSQRELAELLGVSRSSLREAISSLEGMGLVRVEPGRGVFVASLEQQAAVGRNSEVHQIDHTPSELYEARLLMEGWAAALAAIHITDDDIATLRKLLGQMEITVKNHDVTHLNQLDFEFHSLIAACCGNRLIRALLAPIFSEEEMGAPRLSDTAFLSSRVKEHREIVEALATRNPSLAQMAMRNHVLRSAKRVQVELPDHVHQLP</sequence>
<dbReference type="InterPro" id="IPR008920">
    <property type="entry name" value="TF_FadR/GntR_C"/>
</dbReference>
<dbReference type="Pfam" id="PF00392">
    <property type="entry name" value="GntR"/>
    <property type="match status" value="1"/>
</dbReference>
<dbReference type="PRINTS" id="PR00035">
    <property type="entry name" value="HTHGNTR"/>
</dbReference>
<reference evidence="6 7" key="1">
    <citation type="submission" date="2018-09" db="EMBL/GenBank/DDBJ databases">
        <title>Complete genome sequence of Cupriavidus oxalaticus T2, a bacterium capable of phenol tolerance and degradation.</title>
        <authorList>
            <person name="Yan J."/>
        </authorList>
    </citation>
    <scope>NUCLEOTIDE SEQUENCE [LARGE SCALE GENOMIC DNA]</scope>
    <source>
        <strain evidence="6 7">T2</strain>
    </source>
</reference>
<evidence type="ECO:0000313" key="6">
    <source>
        <dbReference type="EMBL" id="QEZ44362.1"/>
    </source>
</evidence>
<dbReference type="InterPro" id="IPR000524">
    <property type="entry name" value="Tscrpt_reg_HTH_GntR"/>
</dbReference>
<dbReference type="PANTHER" id="PTHR43537:SF24">
    <property type="entry name" value="GLUCONATE OPERON TRANSCRIPTIONAL REPRESSOR"/>
    <property type="match status" value="1"/>
</dbReference>
<dbReference type="InterPro" id="IPR011711">
    <property type="entry name" value="GntR_C"/>
</dbReference>
<dbReference type="Pfam" id="PF07729">
    <property type="entry name" value="FCD"/>
    <property type="match status" value="1"/>
</dbReference>
<evidence type="ECO:0000313" key="7">
    <source>
        <dbReference type="Proteomes" id="UP000325743"/>
    </source>
</evidence>
<dbReference type="GO" id="GO:0003700">
    <property type="term" value="F:DNA-binding transcription factor activity"/>
    <property type="evidence" value="ECO:0007669"/>
    <property type="project" value="InterPro"/>
</dbReference>
<accession>A0A5P3VG62</accession>
<keyword evidence="2" id="KW-0238">DNA-binding</keyword>
<dbReference type="Proteomes" id="UP000325743">
    <property type="component" value="Chromosome 1"/>
</dbReference>
<dbReference type="SUPFAM" id="SSF46785">
    <property type="entry name" value="Winged helix' DNA-binding domain"/>
    <property type="match status" value="1"/>
</dbReference>
<dbReference type="PROSITE" id="PS50949">
    <property type="entry name" value="HTH_GNTR"/>
    <property type="match status" value="1"/>
</dbReference>
<evidence type="ECO:0000256" key="3">
    <source>
        <dbReference type="ARBA" id="ARBA00023163"/>
    </source>
</evidence>
<feature type="compositionally biased region" description="Low complexity" evidence="4">
    <location>
        <begin position="1"/>
        <end position="16"/>
    </location>
</feature>
<dbReference type="GO" id="GO:0003677">
    <property type="term" value="F:DNA binding"/>
    <property type="evidence" value="ECO:0007669"/>
    <property type="project" value="UniProtKB-KW"/>
</dbReference>
<dbReference type="PANTHER" id="PTHR43537">
    <property type="entry name" value="TRANSCRIPTIONAL REGULATOR, GNTR FAMILY"/>
    <property type="match status" value="1"/>
</dbReference>
<evidence type="ECO:0000256" key="4">
    <source>
        <dbReference type="SAM" id="MobiDB-lite"/>
    </source>
</evidence>
<dbReference type="SMART" id="SM00895">
    <property type="entry name" value="FCD"/>
    <property type="match status" value="1"/>
</dbReference>
<dbReference type="Gene3D" id="1.10.10.10">
    <property type="entry name" value="Winged helix-like DNA-binding domain superfamily/Winged helix DNA-binding domain"/>
    <property type="match status" value="1"/>
</dbReference>
<gene>
    <name evidence="6" type="ORF">D2917_09065</name>
</gene>
<dbReference type="AlphaFoldDB" id="A0A5P3VG62"/>
<organism evidence="6 7">
    <name type="scientific">Cupriavidus oxalaticus</name>
    <dbReference type="NCBI Taxonomy" id="96344"/>
    <lineage>
        <taxon>Bacteria</taxon>
        <taxon>Pseudomonadati</taxon>
        <taxon>Pseudomonadota</taxon>
        <taxon>Betaproteobacteria</taxon>
        <taxon>Burkholderiales</taxon>
        <taxon>Burkholderiaceae</taxon>
        <taxon>Cupriavidus</taxon>
    </lineage>
</organism>
<evidence type="ECO:0000256" key="1">
    <source>
        <dbReference type="ARBA" id="ARBA00023015"/>
    </source>
</evidence>
<dbReference type="EMBL" id="CP032518">
    <property type="protein sequence ID" value="QEZ44362.1"/>
    <property type="molecule type" value="Genomic_DNA"/>
</dbReference>
<proteinExistence type="predicted"/>
<keyword evidence="1" id="KW-0805">Transcription regulation</keyword>
<dbReference type="Gene3D" id="1.20.120.530">
    <property type="entry name" value="GntR ligand-binding domain-like"/>
    <property type="match status" value="1"/>
</dbReference>
<evidence type="ECO:0000259" key="5">
    <source>
        <dbReference type="PROSITE" id="PS50949"/>
    </source>
</evidence>
<keyword evidence="3" id="KW-0804">Transcription</keyword>
<dbReference type="SUPFAM" id="SSF48008">
    <property type="entry name" value="GntR ligand-binding domain-like"/>
    <property type="match status" value="1"/>
</dbReference>